<accession>A0AAP0AY56</accession>
<proteinExistence type="predicted"/>
<feature type="compositionally biased region" description="Acidic residues" evidence="1">
    <location>
        <begin position="86"/>
        <end position="99"/>
    </location>
</feature>
<dbReference type="AlphaFoldDB" id="A0AAP0AY56"/>
<evidence type="ECO:0000313" key="4">
    <source>
        <dbReference type="Proteomes" id="UP001418222"/>
    </source>
</evidence>
<gene>
    <name evidence="3" type="ORF">KSP39_PZI021278</name>
</gene>
<keyword evidence="2" id="KW-0472">Membrane</keyword>
<sequence length="382" mass="42397">MMRQSSSRNQRSKGGFKLRHFIQVFLLVAICIWLVYQVKHSRDKKRAFEERKVVEEQPLPLRFSMKDLPVVLESDSSSQTHRSVDEGESEVEDKEEEDQDSKKEESQDEEGKGGADDWIDEQDQDRQGEENEQEEFTSEEDNETPAEETDSGHSQGHEDSAVGAIKVNHKRENFSMSVPQETHSNAVETGFADERTFDDKNLGIGDADMRGNLSIGAAVVSKFDNFSAMGDFNGSMINSSISSWGENTTFPEATNYPLNGTPTEKNGSNLGFIHQNEMQTNSTAALPAAISMTTSSNSSVESYGEIPGNKTSNLIHFEDENPAKFVEPVHKLEDKGKSKAREEESDGHLKTVSFVMNEGDMSHNGATKEERMARPDLGVTGG</sequence>
<evidence type="ECO:0000256" key="1">
    <source>
        <dbReference type="SAM" id="MobiDB-lite"/>
    </source>
</evidence>
<feature type="compositionally biased region" description="Basic and acidic residues" evidence="1">
    <location>
        <begin position="100"/>
        <end position="115"/>
    </location>
</feature>
<name>A0AAP0AY56_9ASPA</name>
<keyword evidence="2" id="KW-0812">Transmembrane</keyword>
<keyword evidence="2" id="KW-1133">Transmembrane helix</keyword>
<feature type="region of interest" description="Disordered" evidence="1">
    <location>
        <begin position="329"/>
        <end position="382"/>
    </location>
</feature>
<evidence type="ECO:0000256" key="2">
    <source>
        <dbReference type="SAM" id="Phobius"/>
    </source>
</evidence>
<dbReference type="PANTHER" id="PTHR33700:SF4">
    <property type="entry name" value="MYB-LIKE PROTEIN X"/>
    <property type="match status" value="1"/>
</dbReference>
<feature type="compositionally biased region" description="Basic and acidic residues" evidence="1">
    <location>
        <begin position="329"/>
        <end position="349"/>
    </location>
</feature>
<organism evidence="3 4">
    <name type="scientific">Platanthera zijinensis</name>
    <dbReference type="NCBI Taxonomy" id="2320716"/>
    <lineage>
        <taxon>Eukaryota</taxon>
        <taxon>Viridiplantae</taxon>
        <taxon>Streptophyta</taxon>
        <taxon>Embryophyta</taxon>
        <taxon>Tracheophyta</taxon>
        <taxon>Spermatophyta</taxon>
        <taxon>Magnoliopsida</taxon>
        <taxon>Liliopsida</taxon>
        <taxon>Asparagales</taxon>
        <taxon>Orchidaceae</taxon>
        <taxon>Orchidoideae</taxon>
        <taxon>Orchideae</taxon>
        <taxon>Orchidinae</taxon>
        <taxon>Platanthera</taxon>
    </lineage>
</organism>
<dbReference type="EMBL" id="JBBWWQ010000019">
    <property type="protein sequence ID" value="KAK8919046.1"/>
    <property type="molecule type" value="Genomic_DNA"/>
</dbReference>
<feature type="compositionally biased region" description="Acidic residues" evidence="1">
    <location>
        <begin position="130"/>
        <end position="149"/>
    </location>
</feature>
<reference evidence="3 4" key="1">
    <citation type="journal article" date="2022" name="Nat. Plants">
        <title>Genomes of leafy and leafless Platanthera orchids illuminate the evolution of mycoheterotrophy.</title>
        <authorList>
            <person name="Li M.H."/>
            <person name="Liu K.W."/>
            <person name="Li Z."/>
            <person name="Lu H.C."/>
            <person name="Ye Q.L."/>
            <person name="Zhang D."/>
            <person name="Wang J.Y."/>
            <person name="Li Y.F."/>
            <person name="Zhong Z.M."/>
            <person name="Liu X."/>
            <person name="Yu X."/>
            <person name="Liu D.K."/>
            <person name="Tu X.D."/>
            <person name="Liu B."/>
            <person name="Hao Y."/>
            <person name="Liao X.Y."/>
            <person name="Jiang Y.T."/>
            <person name="Sun W.H."/>
            <person name="Chen J."/>
            <person name="Chen Y.Q."/>
            <person name="Ai Y."/>
            <person name="Zhai J.W."/>
            <person name="Wu S.S."/>
            <person name="Zhou Z."/>
            <person name="Hsiao Y.Y."/>
            <person name="Wu W.L."/>
            <person name="Chen Y.Y."/>
            <person name="Lin Y.F."/>
            <person name="Hsu J.L."/>
            <person name="Li C.Y."/>
            <person name="Wang Z.W."/>
            <person name="Zhao X."/>
            <person name="Zhong W.Y."/>
            <person name="Ma X.K."/>
            <person name="Ma L."/>
            <person name="Huang J."/>
            <person name="Chen G.Z."/>
            <person name="Huang M.Z."/>
            <person name="Huang L."/>
            <person name="Peng D.H."/>
            <person name="Luo Y.B."/>
            <person name="Zou S.Q."/>
            <person name="Chen S.P."/>
            <person name="Lan S."/>
            <person name="Tsai W.C."/>
            <person name="Van de Peer Y."/>
            <person name="Liu Z.J."/>
        </authorList>
    </citation>
    <scope>NUCLEOTIDE SEQUENCE [LARGE SCALE GENOMIC DNA]</scope>
    <source>
        <strain evidence="3">Lor287</strain>
    </source>
</reference>
<comment type="caution">
    <text evidence="3">The sequence shown here is derived from an EMBL/GenBank/DDBJ whole genome shotgun (WGS) entry which is preliminary data.</text>
</comment>
<keyword evidence="4" id="KW-1185">Reference proteome</keyword>
<dbReference type="PANTHER" id="PTHR33700">
    <property type="entry name" value="MYB-LIKE PROTEIN X"/>
    <property type="match status" value="1"/>
</dbReference>
<evidence type="ECO:0000313" key="3">
    <source>
        <dbReference type="EMBL" id="KAK8919046.1"/>
    </source>
</evidence>
<feature type="transmembrane region" description="Helical" evidence="2">
    <location>
        <begin position="21"/>
        <end position="38"/>
    </location>
</feature>
<protein>
    <submittedName>
        <fullName evidence="3">Uncharacterized protein</fullName>
    </submittedName>
</protein>
<dbReference type="Proteomes" id="UP001418222">
    <property type="component" value="Unassembled WGS sequence"/>
</dbReference>
<feature type="region of interest" description="Disordered" evidence="1">
    <location>
        <begin position="72"/>
        <end position="158"/>
    </location>
</feature>